<sequence length="452" mass="48656">MKLLRSFAALTSALVLSATSLTVQAEIMGIEGTTTDGHQKTFNLEAAAAAISTPDGDNLLIWAYGDLDNAATEVQYPGPTIIVHEGDAVTINLTNTDIAEPVSMVFPGMQNVAAVVSNDLNIDGSTDRVVLTEEASIGETVTYSFTASKPGTYLYHSGSNPDLQVEMGLSGALIVRPATNPDSQAYNNADSAYDHEYLYFLTEMDTAIHQAVDLGLQPDTSNYHAVLWFMNGRNGPDTMFDHNVAWMPHQPYGSLTRMHPGEKVLLRIIGAGHDMHPLHTHGNHFLQIARDGQVLTSDPANAATVGADLAFGDYTQQVLPGATYDAIFEWTGRNMGWDIYGHTAGDGSLCNGQETASDSTDPVSFEDCRYHNAPIPVDLPENLDLTFGGFYSGSPYLGSMESLPPGEGGLNLNGGLFFMWHSHTEKELVNNDIFPGGMMTMLIVEPPGVPIP</sequence>
<keyword evidence="7" id="KW-1185">Reference proteome</keyword>
<protein>
    <submittedName>
        <fullName evidence="6">Multicopper oxidase with three cupredoxin domains (Includes cell division protein FtsP and spore coat protein CotA)</fullName>
    </submittedName>
</protein>
<dbReference type="Pfam" id="PF07732">
    <property type="entry name" value="Cu-oxidase_3"/>
    <property type="match status" value="1"/>
</dbReference>
<feature type="domain" description="Plastocyanin-like" evidence="5">
    <location>
        <begin position="74"/>
        <end position="178"/>
    </location>
</feature>
<feature type="signal peptide" evidence="4">
    <location>
        <begin position="1"/>
        <end position="25"/>
    </location>
</feature>
<evidence type="ECO:0000313" key="7">
    <source>
        <dbReference type="Proteomes" id="UP000198749"/>
    </source>
</evidence>
<dbReference type="AlphaFoldDB" id="A0A1H9GMX0"/>
<dbReference type="SUPFAM" id="SSF49503">
    <property type="entry name" value="Cupredoxins"/>
    <property type="match status" value="2"/>
</dbReference>
<dbReference type="InterPro" id="IPR011707">
    <property type="entry name" value="Cu-oxidase-like_N"/>
</dbReference>
<dbReference type="Proteomes" id="UP000198749">
    <property type="component" value="Unassembled WGS sequence"/>
</dbReference>
<accession>A0A1H9GMX0</accession>
<evidence type="ECO:0000313" key="6">
    <source>
        <dbReference type="EMBL" id="SEQ51431.1"/>
    </source>
</evidence>
<keyword evidence="6" id="KW-0167">Capsid protein</keyword>
<dbReference type="PANTHER" id="PTHR11709">
    <property type="entry name" value="MULTI-COPPER OXIDASE"/>
    <property type="match status" value="1"/>
</dbReference>
<keyword evidence="1" id="KW-0479">Metal-binding</keyword>
<dbReference type="RefSeq" id="WP_091356785.1">
    <property type="nucleotide sequence ID" value="NZ_AP025284.1"/>
</dbReference>
<dbReference type="GO" id="GO:0016491">
    <property type="term" value="F:oxidoreductase activity"/>
    <property type="evidence" value="ECO:0007669"/>
    <property type="project" value="UniProtKB-KW"/>
</dbReference>
<evidence type="ECO:0000256" key="1">
    <source>
        <dbReference type="ARBA" id="ARBA00022723"/>
    </source>
</evidence>
<keyword evidence="6" id="KW-0132">Cell division</keyword>
<gene>
    <name evidence="6" type="ORF">SAMN03080615_01782</name>
</gene>
<keyword evidence="3" id="KW-0186">Copper</keyword>
<dbReference type="EMBL" id="FOGB01000004">
    <property type="protein sequence ID" value="SEQ51431.1"/>
    <property type="molecule type" value="Genomic_DNA"/>
</dbReference>
<feature type="chain" id="PRO_5011715158" evidence="4">
    <location>
        <begin position="26"/>
        <end position="452"/>
    </location>
</feature>
<dbReference type="GO" id="GO:0051301">
    <property type="term" value="P:cell division"/>
    <property type="evidence" value="ECO:0007669"/>
    <property type="project" value="UniProtKB-KW"/>
</dbReference>
<dbReference type="PANTHER" id="PTHR11709:SF394">
    <property type="entry name" value="FI03373P-RELATED"/>
    <property type="match status" value="1"/>
</dbReference>
<dbReference type="OrthoDB" id="9757546at2"/>
<reference evidence="7" key="1">
    <citation type="submission" date="2016-10" db="EMBL/GenBank/DDBJ databases">
        <authorList>
            <person name="Varghese N."/>
            <person name="Submissions S."/>
        </authorList>
    </citation>
    <scope>NUCLEOTIDE SEQUENCE [LARGE SCALE GENOMIC DNA]</scope>
    <source>
        <strain evidence="7">DSM 18887</strain>
    </source>
</reference>
<evidence type="ECO:0000256" key="3">
    <source>
        <dbReference type="ARBA" id="ARBA00023008"/>
    </source>
</evidence>
<evidence type="ECO:0000256" key="4">
    <source>
        <dbReference type="SAM" id="SignalP"/>
    </source>
</evidence>
<dbReference type="InterPro" id="IPR008972">
    <property type="entry name" value="Cupredoxin"/>
</dbReference>
<organism evidence="6 7">
    <name type="scientific">Amphritea atlantica</name>
    <dbReference type="NCBI Taxonomy" id="355243"/>
    <lineage>
        <taxon>Bacteria</taxon>
        <taxon>Pseudomonadati</taxon>
        <taxon>Pseudomonadota</taxon>
        <taxon>Gammaproteobacteria</taxon>
        <taxon>Oceanospirillales</taxon>
        <taxon>Oceanospirillaceae</taxon>
        <taxon>Amphritea</taxon>
    </lineage>
</organism>
<proteinExistence type="predicted"/>
<keyword evidence="6" id="KW-0131">Cell cycle</keyword>
<keyword evidence="2" id="KW-0560">Oxidoreductase</keyword>
<dbReference type="GO" id="GO:0005507">
    <property type="term" value="F:copper ion binding"/>
    <property type="evidence" value="ECO:0007669"/>
    <property type="project" value="InterPro"/>
</dbReference>
<keyword evidence="4" id="KW-0732">Signal</keyword>
<name>A0A1H9GMX0_9GAMM</name>
<dbReference type="STRING" id="355243.SAMN03080615_01782"/>
<evidence type="ECO:0000259" key="5">
    <source>
        <dbReference type="Pfam" id="PF07732"/>
    </source>
</evidence>
<evidence type="ECO:0000256" key="2">
    <source>
        <dbReference type="ARBA" id="ARBA00023002"/>
    </source>
</evidence>
<keyword evidence="6" id="KW-0946">Virion</keyword>
<dbReference type="InterPro" id="IPR045087">
    <property type="entry name" value="Cu-oxidase_fam"/>
</dbReference>
<dbReference type="Gene3D" id="2.60.40.420">
    <property type="entry name" value="Cupredoxins - blue copper proteins"/>
    <property type="match status" value="1"/>
</dbReference>